<dbReference type="GO" id="GO:0016787">
    <property type="term" value="F:hydrolase activity"/>
    <property type="evidence" value="ECO:0007669"/>
    <property type="project" value="UniProtKB-KW"/>
</dbReference>
<dbReference type="Pfam" id="PF01074">
    <property type="entry name" value="Glyco_hydro_38N"/>
    <property type="match status" value="1"/>
</dbReference>
<dbReference type="RefSeq" id="WP_346762407.1">
    <property type="nucleotide sequence ID" value="NZ_JAUJEB010000013.1"/>
</dbReference>
<dbReference type="Pfam" id="PF17677">
    <property type="entry name" value="Glyco_hydro38C2"/>
    <property type="match status" value="1"/>
</dbReference>
<keyword evidence="7" id="KW-1185">Reference proteome</keyword>
<accession>A0ABT8LK24</accession>
<dbReference type="CDD" id="cd10789">
    <property type="entry name" value="GH38N_AMII_ER_cytosolic"/>
    <property type="match status" value="1"/>
</dbReference>
<dbReference type="InterPro" id="IPR011013">
    <property type="entry name" value="Gal_mutarotase_sf_dom"/>
</dbReference>
<evidence type="ECO:0000313" key="7">
    <source>
        <dbReference type="Proteomes" id="UP001172083"/>
    </source>
</evidence>
<dbReference type="PANTHER" id="PTHR46017:SF1">
    <property type="entry name" value="ALPHA-MANNOSIDASE 2C1"/>
    <property type="match status" value="1"/>
</dbReference>
<dbReference type="SUPFAM" id="SSF88688">
    <property type="entry name" value="Families 57/38 glycoside transferase middle domain"/>
    <property type="match status" value="1"/>
</dbReference>
<comment type="similarity">
    <text evidence="1">Belongs to the glycosyl hydrolase 38 family.</text>
</comment>
<dbReference type="InterPro" id="IPR011330">
    <property type="entry name" value="Glyco_hydro/deAcase_b/a-brl"/>
</dbReference>
<keyword evidence="2" id="KW-0479">Metal-binding</keyword>
<dbReference type="InterPro" id="IPR054723">
    <property type="entry name" value="Ams1-like_N"/>
</dbReference>
<dbReference type="Proteomes" id="UP001172083">
    <property type="component" value="Unassembled WGS sequence"/>
</dbReference>
<dbReference type="Gene3D" id="2.70.98.30">
    <property type="entry name" value="Golgi alpha-mannosidase II, domain 4"/>
    <property type="match status" value="1"/>
</dbReference>
<dbReference type="Pfam" id="PF22907">
    <property type="entry name" value="Ams1-like_1st"/>
    <property type="match status" value="1"/>
</dbReference>
<dbReference type="SMART" id="SM00872">
    <property type="entry name" value="Alpha-mann_mid"/>
    <property type="match status" value="1"/>
</dbReference>
<dbReference type="Gene3D" id="3.20.110.10">
    <property type="entry name" value="Glycoside hydrolase 38, N terminal domain"/>
    <property type="match status" value="1"/>
</dbReference>
<evidence type="ECO:0000256" key="3">
    <source>
        <dbReference type="ARBA" id="ARBA00022801"/>
    </source>
</evidence>
<dbReference type="InterPro" id="IPR000602">
    <property type="entry name" value="Glyco_hydro_38_N"/>
</dbReference>
<gene>
    <name evidence="6" type="ORF">QQ020_33675</name>
</gene>
<dbReference type="Gene3D" id="2.60.40.2220">
    <property type="match status" value="1"/>
</dbReference>
<evidence type="ECO:0000256" key="4">
    <source>
        <dbReference type="ARBA" id="ARBA00023295"/>
    </source>
</evidence>
<dbReference type="InterPro" id="IPR015341">
    <property type="entry name" value="Glyco_hydro_38_cen"/>
</dbReference>
<dbReference type="InterPro" id="IPR041147">
    <property type="entry name" value="GH38_C"/>
</dbReference>
<reference evidence="6" key="1">
    <citation type="submission" date="2023-06" db="EMBL/GenBank/DDBJ databases">
        <title>Genomic of Agaribacillus aureum.</title>
        <authorList>
            <person name="Wang G."/>
        </authorList>
    </citation>
    <scope>NUCLEOTIDE SEQUENCE</scope>
    <source>
        <strain evidence="6">BMA12</strain>
    </source>
</reference>
<name>A0ABT8LK24_9BACT</name>
<evidence type="ECO:0000259" key="5">
    <source>
        <dbReference type="SMART" id="SM00872"/>
    </source>
</evidence>
<keyword evidence="4" id="KW-0326">Glycosidase</keyword>
<dbReference type="InterPro" id="IPR028995">
    <property type="entry name" value="Glyco_hydro_57/38_cen_sf"/>
</dbReference>
<proteinExistence type="inferred from homology"/>
<sequence length="1012" mass="114988">MRVHHRKVKAFFSQTLGTLTDLHKLTDKIKSNIYNTVGELEVTAYNTSEPVPFEQRTSGDRLSLKPGQQWGQLFDCAWFNFKGKIPAEAAGKNVVLLIDLSGEALLVDEQGNPAGILTTGSSIFETSLGDPGKTVVPITPTGQEGAPIDIWADAGNNDLLGAFQNNGTLQFANIATKNEEVEQLYYDYVVLLDLLDQLDERSVRYQKILYALHKTMIELVDFSDERVSKARAHLAPELDRKNGDYGMQVTAIGHSHIDLAWLWPIRETIRKGARTFSHVLRMMERYPDYKFGATQPQLYQWMKMHYPELYGKIKEKVAAGRWELLGGMWIEPDSNAVGGESFIRQFLYGKKFFKEEFGKNINNLIMPDTFGYSAQIPQIMKGCGVEYFVTTKISWDLYNKFPHDTFLWKALDGSEVLAHMPPEGTYNSSAAPRAIKKAEQLYEDKATTEHLLLMYGIGDGGGGPSVDHHEFLKREKNLAGIAPVTQRTVKEFLDDLNKNRHLYESWVGELYLGFHQGTYTSQAKNKWYNRKMEINLRHAEFLSSLDRVIGGTNYPKAQLDELWQETLLYQFHDILPGSSIQRVHKESLERYESMSHEVHTLQTATLERLSGHITTDDIQKPVIAWNTLPWERDTWIQVKDHWQKVHVPSMGYKVVDTAVNETVEQPFTPSSSVLENDMLKIKFDNNGLIISIYDKASDRQLMPDQQANNELAVYADEGDAWDFTPDYKMQKIGSFEMESCETLVDGPLTAVIQKRLFGDSTITQRIQLTQGSKRIDFITFVDWQEREKMLRSSFTFNIRAAESVSEIQFGHVKRKTHTNTSWEDAQYEISAHKWIDISQPDYGIALLNDSKYGHDAAENLLDINLLRSPKWPDPETDKGHHYFTYALFPHQGNHLEGSVIQEAYALNMPLIMAESSARQGKLPSTQSFVAIDVENVILETIKISEDGNSIVLRFYEAYGMSSKATIKTAFAAKNIVETNMLEEKIADLEATDNGITLSFSPFQVKTICMALS</sequence>
<dbReference type="Pfam" id="PF09261">
    <property type="entry name" value="Alpha-mann_mid"/>
    <property type="match status" value="1"/>
</dbReference>
<dbReference type="SUPFAM" id="SSF88713">
    <property type="entry name" value="Glycoside hydrolase/deacetylase"/>
    <property type="match status" value="1"/>
</dbReference>
<dbReference type="InterPro" id="IPR011682">
    <property type="entry name" value="Glyco_hydro_38_C"/>
</dbReference>
<evidence type="ECO:0000256" key="1">
    <source>
        <dbReference type="ARBA" id="ARBA00009792"/>
    </source>
</evidence>
<dbReference type="PANTHER" id="PTHR46017">
    <property type="entry name" value="ALPHA-MANNOSIDASE 2C1"/>
    <property type="match status" value="1"/>
</dbReference>
<dbReference type="SUPFAM" id="SSF74650">
    <property type="entry name" value="Galactose mutarotase-like"/>
    <property type="match status" value="1"/>
</dbReference>
<dbReference type="InterPro" id="IPR037094">
    <property type="entry name" value="Glyco_hydro_38_cen_sf"/>
</dbReference>
<organism evidence="6 7">
    <name type="scientific">Agaribacillus aureus</name>
    <dbReference type="NCBI Taxonomy" id="3051825"/>
    <lineage>
        <taxon>Bacteria</taxon>
        <taxon>Pseudomonadati</taxon>
        <taxon>Bacteroidota</taxon>
        <taxon>Cytophagia</taxon>
        <taxon>Cytophagales</taxon>
        <taxon>Splendidivirgaceae</taxon>
        <taxon>Agaribacillus</taxon>
    </lineage>
</organism>
<dbReference type="InterPro" id="IPR027291">
    <property type="entry name" value="Glyco_hydro_38_N_sf"/>
</dbReference>
<dbReference type="EMBL" id="JAUJEB010000013">
    <property type="protein sequence ID" value="MDN5217070.1"/>
    <property type="molecule type" value="Genomic_DNA"/>
</dbReference>
<feature type="domain" description="Glycoside hydrolase family 38 central" evidence="5">
    <location>
        <begin position="513"/>
        <end position="591"/>
    </location>
</feature>
<dbReference type="Gene3D" id="1.20.1270.50">
    <property type="entry name" value="Glycoside hydrolase family 38, central domain"/>
    <property type="match status" value="1"/>
</dbReference>
<comment type="caution">
    <text evidence="6">The sequence shown here is derived from an EMBL/GenBank/DDBJ whole genome shotgun (WGS) entry which is preliminary data.</text>
</comment>
<evidence type="ECO:0000256" key="2">
    <source>
        <dbReference type="ARBA" id="ARBA00022723"/>
    </source>
</evidence>
<evidence type="ECO:0000313" key="6">
    <source>
        <dbReference type="EMBL" id="MDN5217070.1"/>
    </source>
</evidence>
<dbReference type="Pfam" id="PF07748">
    <property type="entry name" value="Glyco_hydro_38C"/>
    <property type="match status" value="1"/>
</dbReference>
<keyword evidence="3 6" id="KW-0378">Hydrolase</keyword>
<protein>
    <submittedName>
        <fullName evidence="6">Glycoside hydrolase family 38 C-terminal domain-containing protein</fullName>
    </submittedName>
</protein>